<reference evidence="1 2" key="1">
    <citation type="submission" date="2019-03" db="EMBL/GenBank/DDBJ databases">
        <title>Genomic Encyclopedia of Archaeal and Bacterial Type Strains, Phase II (KMG-II): from individual species to whole genera.</title>
        <authorList>
            <person name="Goeker M."/>
        </authorList>
    </citation>
    <scope>NUCLEOTIDE SEQUENCE [LARGE SCALE GENOMIC DNA]</scope>
    <source>
        <strain evidence="1 2">RL-C</strain>
    </source>
</reference>
<protein>
    <submittedName>
        <fullName evidence="1">Uncharacterized protein</fullName>
    </submittedName>
</protein>
<name>A0A4R2EKH6_9BACT</name>
<proteinExistence type="predicted"/>
<sequence length="32" mass="3457">PLLKFDGITTVAKRSSAKPNSAEPCAFELDYS</sequence>
<evidence type="ECO:0000313" key="2">
    <source>
        <dbReference type="Proteomes" id="UP000294830"/>
    </source>
</evidence>
<dbReference type="Proteomes" id="UP000294830">
    <property type="component" value="Unassembled WGS sequence"/>
</dbReference>
<evidence type="ECO:0000313" key="1">
    <source>
        <dbReference type="EMBL" id="TCN64759.1"/>
    </source>
</evidence>
<dbReference type="AlphaFoldDB" id="A0A4R2EKH6"/>
<comment type="caution">
    <text evidence="1">The sequence shown here is derived from an EMBL/GenBank/DDBJ whole genome shotgun (WGS) entry which is preliminary data.</text>
</comment>
<organism evidence="1 2">
    <name type="scientific">Acetobacteroides hydrogenigenes</name>
    <dbReference type="NCBI Taxonomy" id="979970"/>
    <lineage>
        <taxon>Bacteria</taxon>
        <taxon>Pseudomonadati</taxon>
        <taxon>Bacteroidota</taxon>
        <taxon>Bacteroidia</taxon>
        <taxon>Bacteroidales</taxon>
        <taxon>Rikenellaceae</taxon>
        <taxon>Acetobacteroides</taxon>
    </lineage>
</organism>
<keyword evidence="2" id="KW-1185">Reference proteome</keyword>
<gene>
    <name evidence="1" type="ORF">CLV25_11286</name>
</gene>
<dbReference type="EMBL" id="SLWB01000012">
    <property type="protein sequence ID" value="TCN64759.1"/>
    <property type="molecule type" value="Genomic_DNA"/>
</dbReference>
<accession>A0A4R2EKH6</accession>
<feature type="non-terminal residue" evidence="1">
    <location>
        <position position="1"/>
    </location>
</feature>